<gene>
    <name evidence="2" type="ORF">QR685DRAFT_595647</name>
</gene>
<evidence type="ECO:0000256" key="1">
    <source>
        <dbReference type="SAM" id="MobiDB-lite"/>
    </source>
</evidence>
<comment type="caution">
    <text evidence="2">The sequence shown here is derived from an EMBL/GenBank/DDBJ whole genome shotgun (WGS) entry which is preliminary data.</text>
</comment>
<feature type="compositionally biased region" description="Polar residues" evidence="1">
    <location>
        <begin position="43"/>
        <end position="57"/>
    </location>
</feature>
<sequence length="222" mass="24061">MANRNFEFPSPKSFSSRTDANKSDPEEGSNGVYIIDERRLPIPTNNSPESQQPSTSAEILPNVEVSHHSGHRESNVSPLEGMDDTTVDTIVDTIEGDPNEIRSKSLEPTIDEYHIYSTPPTQRSRELTVEDNKNASTLPHVASSPLPSPIQPHNPSPSPYLLLAELPYLSPTPASSATASSTPPASSRVNFSPLSPSASSPYTSISQGDSDQEGWDDEMFSL</sequence>
<evidence type="ECO:0000313" key="3">
    <source>
        <dbReference type="Proteomes" id="UP001451303"/>
    </source>
</evidence>
<evidence type="ECO:0000313" key="2">
    <source>
        <dbReference type="EMBL" id="KAL0474032.1"/>
    </source>
</evidence>
<feature type="compositionally biased region" description="Basic and acidic residues" evidence="1">
    <location>
        <begin position="65"/>
        <end position="74"/>
    </location>
</feature>
<protein>
    <submittedName>
        <fullName evidence="2">Uncharacterized protein</fullName>
    </submittedName>
</protein>
<organism evidence="2 3">
    <name type="scientific">Neurospora intermedia</name>
    <dbReference type="NCBI Taxonomy" id="5142"/>
    <lineage>
        <taxon>Eukaryota</taxon>
        <taxon>Fungi</taxon>
        <taxon>Dikarya</taxon>
        <taxon>Ascomycota</taxon>
        <taxon>Pezizomycotina</taxon>
        <taxon>Sordariomycetes</taxon>
        <taxon>Sordariomycetidae</taxon>
        <taxon>Sordariales</taxon>
        <taxon>Sordariaceae</taxon>
        <taxon>Neurospora</taxon>
    </lineage>
</organism>
<dbReference type="Proteomes" id="UP001451303">
    <property type="component" value="Unassembled WGS sequence"/>
</dbReference>
<feature type="compositionally biased region" description="Pro residues" evidence="1">
    <location>
        <begin position="146"/>
        <end position="158"/>
    </location>
</feature>
<feature type="region of interest" description="Disordered" evidence="1">
    <location>
        <begin position="1"/>
        <end position="222"/>
    </location>
</feature>
<proteinExistence type="predicted"/>
<name>A0ABR3DN07_NEUIN</name>
<dbReference type="EMBL" id="JAVLET010000002">
    <property type="protein sequence ID" value="KAL0474032.1"/>
    <property type="molecule type" value="Genomic_DNA"/>
</dbReference>
<accession>A0ABR3DN07</accession>
<keyword evidence="3" id="KW-1185">Reference proteome</keyword>
<feature type="compositionally biased region" description="Basic and acidic residues" evidence="1">
    <location>
        <begin position="123"/>
        <end position="133"/>
    </location>
</feature>
<feature type="compositionally biased region" description="Low complexity" evidence="1">
    <location>
        <begin position="171"/>
        <end position="206"/>
    </location>
</feature>
<feature type="compositionally biased region" description="Acidic residues" evidence="1">
    <location>
        <begin position="210"/>
        <end position="222"/>
    </location>
</feature>
<reference evidence="2 3" key="1">
    <citation type="submission" date="2023-09" db="EMBL/GenBank/DDBJ databases">
        <title>Multi-omics analysis of a traditional fermented food reveals byproduct-associated fungal strains for waste-to-food upcycling.</title>
        <authorList>
            <consortium name="Lawrence Berkeley National Laboratory"/>
            <person name="Rekdal V.M."/>
            <person name="Villalobos-Escobedo J.M."/>
            <person name="Rodriguez-Valeron N."/>
            <person name="Garcia M.O."/>
            <person name="Vasquez D.P."/>
            <person name="Damayanti I."/>
            <person name="Sorensen P.M."/>
            <person name="Baidoo E.E."/>
            <person name="De Carvalho A.C."/>
            <person name="Riley R."/>
            <person name="Lipzen A."/>
            <person name="He G."/>
            <person name="Yan M."/>
            <person name="Haridas S."/>
            <person name="Daum C."/>
            <person name="Yoshinaga Y."/>
            <person name="Ng V."/>
            <person name="Grigoriev I.V."/>
            <person name="Munk R."/>
            <person name="Nuraida L."/>
            <person name="Wijaya C.H."/>
            <person name="Morales P.-C."/>
            <person name="Keasling J.D."/>
        </authorList>
    </citation>
    <scope>NUCLEOTIDE SEQUENCE [LARGE SCALE GENOMIC DNA]</scope>
    <source>
        <strain evidence="2 3">FGSC 2613</strain>
    </source>
</reference>